<dbReference type="AlphaFoldDB" id="A0AAD3U920"/>
<accession>A0AAD3U920</accession>
<comment type="caution">
    <text evidence="1">The sequence shown here is derived from an EMBL/GenBank/DDBJ whole genome shotgun (WGS) entry which is preliminary data.</text>
</comment>
<gene>
    <name evidence="1" type="ORF">JAJ28_000876</name>
</gene>
<sequence>MRIDTKIITNINDATACAEKWLQQAFDDSAECNWKHDRSAYLTKLILESLKRYNWLKHIEDVSLYFNKYDSSTENKINMVRFIRVNHTHGQNADSMIYLIISFLFIHLSFEGHISLRFGHQIHLPATPNVFRWFYLRGLIVSSVAHVYMASTPPRYAELREYLPEKYRPFIDDLSNDKRSTRQRAAMNMIEALTYSKTSSLDNVSVDILIEYYNANEEAASYYISTNDLQNKISTITYLIILEMLDSANGSTLRTGYEKAIARNSLVVESPLDNNKKKNLVKVISTAGDVTKLTNKHINAHEYEVESTLREISVISFGDYTFSVRDSLLSFRPSELSHDDYWKKTQLDFVASATESGTKKVRESRLAYLNSYLFDYLPTFFRSHPNIPIKYPSSPSEFLSFVFVSQSHTMEHAHFGELEGTMYPVGLLDYIYAITEEKSASKGYLQTNAGRDTVACIQRYFDYVIAKFSGIPSCKLESNPISDFDKDSHKGYSYKHTVKEKISLDYWVLLRTYLCEVTKAVLDNAENVIFNKGKNKNNFKVNKTIEWLEHKVYIEGFNASWLKDFNIEDWKDPVKFTQYHGLVNMTVMAWSGLRDSNILWLDVRNYSQCCKNEYTDDDFVDLYVNTDKAKTEPYTSQIPGHVMRLLDRAARLRMKVNRVGFNEPIHYNGESSSKWPTILPLLQRTPLNTSHYHNSQRCRESSFLLHLLLEFEKCLLAHNKKMILENREPIDFESSLYWLPLYANQATFRNTKNFVHAEQDYTATLRNKSTGVGHAFTPLKRAVIWTPHSLRVTFDSVCSVLASPKAVGEICTGQSEKVVGYYTINTHEESALIRSIHDASGLKKQFPPSILDQNRNETARIASINEIRVDENEYLKRHEQGTAINDFGCHSMSSIAVSGMRSPIETLSQASANEISFNRTHICPFNNECPKDVIAALAGEKCCAICPYAIICCDHAVAIGVELKRLGDIAVDLTKQIKNGSNLLNAEKESLKRDRQLIIKSVSGWYARHQFLSTHINSRNFYTGSKNDKLVKHISGSFSGQNIIDRLIESDGVSTMTSPKLEREASKLNRQLTALMNKNIEAIEILEDNSNSEAEVALRLIKIICNTNKISETQLAKKLTNPALITSSIKIGEFK</sequence>
<evidence type="ECO:0000313" key="2">
    <source>
        <dbReference type="Proteomes" id="UP000859505"/>
    </source>
</evidence>
<dbReference type="RefSeq" id="WP_319900054.1">
    <property type="nucleotide sequence ID" value="NZ_JBELAY010000013.1"/>
</dbReference>
<reference evidence="1" key="1">
    <citation type="journal article" date="2018" name="Genome Biol.">
        <title>SKESA: strategic k-mer extension for scrupulous assemblies.</title>
        <authorList>
            <person name="Souvorov A."/>
            <person name="Agarwala R."/>
            <person name="Lipman D.J."/>
        </authorList>
    </citation>
    <scope>NUCLEOTIDE SEQUENCE</scope>
    <source>
        <strain evidence="1">OLC2673_Aeromonas</strain>
    </source>
</reference>
<name>A0AAD3U920_AERHY</name>
<dbReference type="Proteomes" id="UP000859505">
    <property type="component" value="Unassembled WGS sequence"/>
</dbReference>
<proteinExistence type="predicted"/>
<organism evidence="1 2">
    <name type="scientific">Aeromonas hydrophila</name>
    <dbReference type="NCBI Taxonomy" id="644"/>
    <lineage>
        <taxon>Bacteria</taxon>
        <taxon>Pseudomonadati</taxon>
        <taxon>Pseudomonadota</taxon>
        <taxon>Gammaproteobacteria</taxon>
        <taxon>Aeromonadales</taxon>
        <taxon>Aeromonadaceae</taxon>
        <taxon>Aeromonas</taxon>
    </lineage>
</organism>
<dbReference type="EMBL" id="DACTUL010000004">
    <property type="protein sequence ID" value="HAT6343183.1"/>
    <property type="molecule type" value="Genomic_DNA"/>
</dbReference>
<protein>
    <recommendedName>
        <fullName evidence="3">Integrase</fullName>
    </recommendedName>
</protein>
<evidence type="ECO:0000313" key="1">
    <source>
        <dbReference type="EMBL" id="HAT6343183.1"/>
    </source>
</evidence>
<reference evidence="1" key="2">
    <citation type="submission" date="2020-01" db="EMBL/GenBank/DDBJ databases">
        <authorList>
            <consortium name="NCBI Pathogen Detection Project"/>
        </authorList>
    </citation>
    <scope>NUCLEOTIDE SEQUENCE</scope>
    <source>
        <strain evidence="1">OLC2673_Aeromonas</strain>
    </source>
</reference>
<evidence type="ECO:0008006" key="3">
    <source>
        <dbReference type="Google" id="ProtNLM"/>
    </source>
</evidence>